<dbReference type="AlphaFoldDB" id="I8T1E2"/>
<reference evidence="3 4" key="1">
    <citation type="journal article" date="2012" name="J. Bacteriol.">
        <title>Genome Sequence of n-Alkane-Degrading Hydrocarboniphaga effusa Strain AP103T (ATCC BAA-332T).</title>
        <authorList>
            <person name="Chang H.K."/>
            <person name="Zylstra G.J."/>
            <person name="Chae J.C."/>
        </authorList>
    </citation>
    <scope>NUCLEOTIDE SEQUENCE [LARGE SCALE GENOMIC DNA]</scope>
    <source>
        <strain evidence="3 4">AP103</strain>
    </source>
</reference>
<dbReference type="Proteomes" id="UP000003704">
    <property type="component" value="Unassembled WGS sequence"/>
</dbReference>
<dbReference type="EMBL" id="AKGD01000004">
    <property type="protein sequence ID" value="EIT67735.1"/>
    <property type="molecule type" value="Genomic_DNA"/>
</dbReference>
<dbReference type="Pfam" id="PF01381">
    <property type="entry name" value="HTH_3"/>
    <property type="match status" value="1"/>
</dbReference>
<gene>
    <name evidence="3" type="ORF">WQQ_41700</name>
</gene>
<comment type="caution">
    <text evidence="3">The sequence shown here is derived from an EMBL/GenBank/DDBJ whole genome shotgun (WGS) entry which is preliminary data.</text>
</comment>
<evidence type="ECO:0000259" key="2">
    <source>
        <dbReference type="PROSITE" id="PS50943"/>
    </source>
</evidence>
<feature type="compositionally biased region" description="Basic and acidic residues" evidence="1">
    <location>
        <begin position="211"/>
        <end position="225"/>
    </location>
</feature>
<feature type="region of interest" description="Disordered" evidence="1">
    <location>
        <begin position="180"/>
        <end position="225"/>
    </location>
</feature>
<dbReference type="Gene3D" id="1.10.260.40">
    <property type="entry name" value="lambda repressor-like DNA-binding domains"/>
    <property type="match status" value="1"/>
</dbReference>
<evidence type="ECO:0000313" key="4">
    <source>
        <dbReference type="Proteomes" id="UP000003704"/>
    </source>
</evidence>
<dbReference type="STRING" id="1172194.WQQ_41700"/>
<organism evidence="3 4">
    <name type="scientific">Hydrocarboniphaga effusa AP103</name>
    <dbReference type="NCBI Taxonomy" id="1172194"/>
    <lineage>
        <taxon>Bacteria</taxon>
        <taxon>Pseudomonadati</taxon>
        <taxon>Pseudomonadota</taxon>
        <taxon>Gammaproteobacteria</taxon>
        <taxon>Nevskiales</taxon>
        <taxon>Nevskiaceae</taxon>
        <taxon>Hydrocarboniphaga</taxon>
    </lineage>
</organism>
<accession>I8T1E2</accession>
<dbReference type="SUPFAM" id="SSF47413">
    <property type="entry name" value="lambda repressor-like DNA-binding domains"/>
    <property type="match status" value="1"/>
</dbReference>
<keyword evidence="4" id="KW-1185">Reference proteome</keyword>
<feature type="domain" description="HTH cro/C1-type" evidence="2">
    <location>
        <begin position="11"/>
        <end position="65"/>
    </location>
</feature>
<dbReference type="InterPro" id="IPR010982">
    <property type="entry name" value="Lambda_DNA-bd_dom_sf"/>
</dbReference>
<dbReference type="GO" id="GO:0003677">
    <property type="term" value="F:DNA binding"/>
    <property type="evidence" value="ECO:0007669"/>
    <property type="project" value="InterPro"/>
</dbReference>
<dbReference type="PROSITE" id="PS50943">
    <property type="entry name" value="HTH_CROC1"/>
    <property type="match status" value="1"/>
</dbReference>
<evidence type="ECO:0000313" key="3">
    <source>
        <dbReference type="EMBL" id="EIT67735.1"/>
    </source>
</evidence>
<sequence>MGGLEGLGSRLAELVKATGLSQGNFAARIDASPAFMSDIIRGVKRPGAEFLYRIREAFGVSVDWLLDGSGTMRGEQAVSIETFKFIAAQVMLARFAKIEGDPEAAKLLSGMTGVGASIDTGDLGDLLKPYLKAGEEIVLAAILYNGHIATTDSAERISGALNTAAAYYDSKRPLDVLKAAMGEQPTAPESKPAAGKSRPAQQNIGLSVKAAGRDYFEGSKKPKSK</sequence>
<protein>
    <recommendedName>
        <fullName evidence="2">HTH cro/C1-type domain-containing protein</fullName>
    </recommendedName>
</protein>
<dbReference type="SMART" id="SM00530">
    <property type="entry name" value="HTH_XRE"/>
    <property type="match status" value="1"/>
</dbReference>
<dbReference type="InterPro" id="IPR001387">
    <property type="entry name" value="Cro/C1-type_HTH"/>
</dbReference>
<evidence type="ECO:0000256" key="1">
    <source>
        <dbReference type="SAM" id="MobiDB-lite"/>
    </source>
</evidence>
<name>I8T1E2_9GAMM</name>
<proteinExistence type="predicted"/>
<dbReference type="CDD" id="cd00093">
    <property type="entry name" value="HTH_XRE"/>
    <property type="match status" value="1"/>
</dbReference>